<evidence type="ECO:0000313" key="1">
    <source>
        <dbReference type="EMBL" id="GAG88477.1"/>
    </source>
</evidence>
<name>X1C592_9ZZZZ</name>
<sequence>MVKIARCFTVDDEAYKKARGKHINISEAAEFGIRSALKMDDADAKAEKMDTRIKDGIACMSDRQITKCYADIAKSHLEAKRWVRIIKYISGKTLSEAEIVKVFG</sequence>
<gene>
    <name evidence="1" type="ORF">S01H4_26925</name>
</gene>
<dbReference type="AlphaFoldDB" id="X1C592"/>
<reference evidence="1" key="1">
    <citation type="journal article" date="2014" name="Front. Microbiol.">
        <title>High frequency of phylogenetically diverse reductive dehalogenase-homologous genes in deep subseafloor sedimentary metagenomes.</title>
        <authorList>
            <person name="Kawai M."/>
            <person name="Futagami T."/>
            <person name="Toyoda A."/>
            <person name="Takaki Y."/>
            <person name="Nishi S."/>
            <person name="Hori S."/>
            <person name="Arai W."/>
            <person name="Tsubouchi T."/>
            <person name="Morono Y."/>
            <person name="Uchiyama I."/>
            <person name="Ito T."/>
            <person name="Fujiyama A."/>
            <person name="Inagaki F."/>
            <person name="Takami H."/>
        </authorList>
    </citation>
    <scope>NUCLEOTIDE SEQUENCE</scope>
    <source>
        <strain evidence="1">Expedition CK06-06</strain>
    </source>
</reference>
<organism evidence="1">
    <name type="scientific">marine sediment metagenome</name>
    <dbReference type="NCBI Taxonomy" id="412755"/>
    <lineage>
        <taxon>unclassified sequences</taxon>
        <taxon>metagenomes</taxon>
        <taxon>ecological metagenomes</taxon>
    </lineage>
</organism>
<proteinExistence type="predicted"/>
<dbReference type="EMBL" id="BART01013059">
    <property type="protein sequence ID" value="GAG88477.1"/>
    <property type="molecule type" value="Genomic_DNA"/>
</dbReference>
<accession>X1C592</accession>
<comment type="caution">
    <text evidence="1">The sequence shown here is derived from an EMBL/GenBank/DDBJ whole genome shotgun (WGS) entry which is preliminary data.</text>
</comment>
<protein>
    <submittedName>
        <fullName evidence="1">Uncharacterized protein</fullName>
    </submittedName>
</protein>